<proteinExistence type="predicted"/>
<dbReference type="EMBL" id="VSSQ01015285">
    <property type="protein sequence ID" value="MPM55468.1"/>
    <property type="molecule type" value="Genomic_DNA"/>
</dbReference>
<accession>A0A645ARS4</accession>
<gene>
    <name evidence="2" type="ORF">SDC9_102265</name>
</gene>
<keyword evidence="1" id="KW-0472">Membrane</keyword>
<keyword evidence="1" id="KW-0812">Transmembrane</keyword>
<organism evidence="2">
    <name type="scientific">bioreactor metagenome</name>
    <dbReference type="NCBI Taxonomy" id="1076179"/>
    <lineage>
        <taxon>unclassified sequences</taxon>
        <taxon>metagenomes</taxon>
        <taxon>ecological metagenomes</taxon>
    </lineage>
</organism>
<dbReference type="AlphaFoldDB" id="A0A645ARS4"/>
<evidence type="ECO:0000256" key="1">
    <source>
        <dbReference type="SAM" id="Phobius"/>
    </source>
</evidence>
<evidence type="ECO:0000313" key="2">
    <source>
        <dbReference type="EMBL" id="MPM55468.1"/>
    </source>
</evidence>
<sequence>MPIDAKNKYYVPHNQQSEVSENSEIARYNKDGFMSYAFHVKNANVKTTQSDYSENNQKNLLFTFAEDLSDGNNRENEKICHSFKEARLAYCDKDGNILLVSNIFSLKKPFNTYGSIDAEMGTVTVNRHFDFAVIYFYVIVIAILFAVVFITVCMIKFHKEAKLKKSEYQVS</sequence>
<keyword evidence="1" id="KW-1133">Transmembrane helix</keyword>
<name>A0A645ARS4_9ZZZZ</name>
<feature type="transmembrane region" description="Helical" evidence="1">
    <location>
        <begin position="134"/>
        <end position="155"/>
    </location>
</feature>
<reference evidence="2" key="1">
    <citation type="submission" date="2019-08" db="EMBL/GenBank/DDBJ databases">
        <authorList>
            <person name="Kucharzyk K."/>
            <person name="Murdoch R.W."/>
            <person name="Higgins S."/>
            <person name="Loffler F."/>
        </authorList>
    </citation>
    <scope>NUCLEOTIDE SEQUENCE</scope>
</reference>
<comment type="caution">
    <text evidence="2">The sequence shown here is derived from an EMBL/GenBank/DDBJ whole genome shotgun (WGS) entry which is preliminary data.</text>
</comment>
<protein>
    <submittedName>
        <fullName evidence="2">Uncharacterized protein</fullName>
    </submittedName>
</protein>